<organism evidence="2 3">
    <name type="scientific">Rangifer tarandus platyrhynchus</name>
    <name type="common">Svalbard reindeer</name>
    <dbReference type="NCBI Taxonomy" id="3082113"/>
    <lineage>
        <taxon>Eukaryota</taxon>
        <taxon>Metazoa</taxon>
        <taxon>Chordata</taxon>
        <taxon>Craniata</taxon>
        <taxon>Vertebrata</taxon>
        <taxon>Euteleostomi</taxon>
        <taxon>Mammalia</taxon>
        <taxon>Eutheria</taxon>
        <taxon>Laurasiatheria</taxon>
        <taxon>Artiodactyla</taxon>
        <taxon>Ruminantia</taxon>
        <taxon>Pecora</taxon>
        <taxon>Cervidae</taxon>
        <taxon>Odocoileinae</taxon>
        <taxon>Rangifer</taxon>
    </lineage>
</organism>
<dbReference type="Proteomes" id="UP001176941">
    <property type="component" value="Chromosome 2"/>
</dbReference>
<sequence length="206" mass="22432">MGSVSSALARSRSRNAVVQLGSSPAPQPEAPPAAPATRGDPFALQQTRRLGPGRGEAATRPAAWEAQRAAPSPERQAKLASPELSPVLNSEESMPESQQSRSPSAAEGTENGNRIWKSMQSSERAFSFMMEDITDLCSDENDPVKRRTLMAQEREGHGRSLDLEQTTADGPVCPEEGLAPHHCSQPQWSLSCWLGTSWGQRWQDQR</sequence>
<protein>
    <submittedName>
        <fullName evidence="2">Uncharacterized protein</fullName>
    </submittedName>
</protein>
<evidence type="ECO:0000313" key="2">
    <source>
        <dbReference type="EMBL" id="CAI9160406.1"/>
    </source>
</evidence>
<name>A0ABN8YGX6_RANTA</name>
<proteinExistence type="predicted"/>
<feature type="region of interest" description="Disordered" evidence="1">
    <location>
        <begin position="1"/>
        <end position="118"/>
    </location>
</feature>
<feature type="compositionally biased region" description="Polar residues" evidence="1">
    <location>
        <begin position="87"/>
        <end position="103"/>
    </location>
</feature>
<evidence type="ECO:0000313" key="3">
    <source>
        <dbReference type="Proteomes" id="UP001176941"/>
    </source>
</evidence>
<feature type="compositionally biased region" description="Pro residues" evidence="1">
    <location>
        <begin position="25"/>
        <end position="34"/>
    </location>
</feature>
<gene>
    <name evidence="2" type="ORF">MRATA1EN1_LOCUS9368</name>
</gene>
<dbReference type="EMBL" id="OX459938">
    <property type="protein sequence ID" value="CAI9160406.1"/>
    <property type="molecule type" value="Genomic_DNA"/>
</dbReference>
<feature type="compositionally biased region" description="Basic and acidic residues" evidence="1">
    <location>
        <begin position="152"/>
        <end position="162"/>
    </location>
</feature>
<keyword evidence="3" id="KW-1185">Reference proteome</keyword>
<feature type="region of interest" description="Disordered" evidence="1">
    <location>
        <begin position="151"/>
        <end position="186"/>
    </location>
</feature>
<feature type="compositionally biased region" description="Low complexity" evidence="1">
    <location>
        <begin position="1"/>
        <end position="18"/>
    </location>
</feature>
<evidence type="ECO:0000256" key="1">
    <source>
        <dbReference type="SAM" id="MobiDB-lite"/>
    </source>
</evidence>
<accession>A0ABN8YGX6</accession>
<reference evidence="2" key="1">
    <citation type="submission" date="2023-04" db="EMBL/GenBank/DDBJ databases">
        <authorList>
            <consortium name="ELIXIR-Norway"/>
        </authorList>
    </citation>
    <scope>NUCLEOTIDE SEQUENCE [LARGE SCALE GENOMIC DNA]</scope>
</reference>